<dbReference type="CDD" id="cd00093">
    <property type="entry name" value="HTH_XRE"/>
    <property type="match status" value="1"/>
</dbReference>
<dbReference type="PROSITE" id="PS50943">
    <property type="entry name" value="HTH_CROC1"/>
    <property type="match status" value="1"/>
</dbReference>
<evidence type="ECO:0000313" key="2">
    <source>
        <dbReference type="EMBL" id="OHA49368.1"/>
    </source>
</evidence>
<name>A0A1G2PM14_9BACT</name>
<dbReference type="InterPro" id="IPR010982">
    <property type="entry name" value="Lambda_DNA-bd_dom_sf"/>
</dbReference>
<organism evidence="2 3">
    <name type="scientific">Candidatus Terrybacteria bacterium RIFCSPHIGHO2_02_41_19</name>
    <dbReference type="NCBI Taxonomy" id="1802364"/>
    <lineage>
        <taxon>Bacteria</taxon>
        <taxon>Candidatus Terryibacteriota</taxon>
    </lineage>
</organism>
<accession>A0A1G2PM14</accession>
<comment type="caution">
    <text evidence="2">The sequence shown here is derived from an EMBL/GenBank/DDBJ whole genome shotgun (WGS) entry which is preliminary data.</text>
</comment>
<dbReference type="EMBL" id="MHSU01000034">
    <property type="protein sequence ID" value="OHA49368.1"/>
    <property type="molecule type" value="Genomic_DNA"/>
</dbReference>
<dbReference type="Proteomes" id="UP000178646">
    <property type="component" value="Unassembled WGS sequence"/>
</dbReference>
<protein>
    <recommendedName>
        <fullName evidence="1">HTH cro/C1-type domain-containing protein</fullName>
    </recommendedName>
</protein>
<proteinExistence type="predicted"/>
<feature type="domain" description="HTH cro/C1-type" evidence="1">
    <location>
        <begin position="48"/>
        <end position="102"/>
    </location>
</feature>
<dbReference type="InterPro" id="IPR001387">
    <property type="entry name" value="Cro/C1-type_HTH"/>
</dbReference>
<reference evidence="2 3" key="1">
    <citation type="journal article" date="2016" name="Nat. Commun.">
        <title>Thousands of microbial genomes shed light on interconnected biogeochemical processes in an aquifer system.</title>
        <authorList>
            <person name="Anantharaman K."/>
            <person name="Brown C.T."/>
            <person name="Hug L.A."/>
            <person name="Sharon I."/>
            <person name="Castelle C.J."/>
            <person name="Probst A.J."/>
            <person name="Thomas B.C."/>
            <person name="Singh A."/>
            <person name="Wilkins M.J."/>
            <person name="Karaoz U."/>
            <person name="Brodie E.L."/>
            <person name="Williams K.H."/>
            <person name="Hubbard S.S."/>
            <person name="Banfield J.F."/>
        </authorList>
    </citation>
    <scope>NUCLEOTIDE SEQUENCE [LARGE SCALE GENOMIC DNA]</scope>
</reference>
<dbReference type="GO" id="GO:0003677">
    <property type="term" value="F:DNA binding"/>
    <property type="evidence" value="ECO:0007669"/>
    <property type="project" value="InterPro"/>
</dbReference>
<dbReference type="Pfam" id="PF01381">
    <property type="entry name" value="HTH_3"/>
    <property type="match status" value="1"/>
</dbReference>
<dbReference type="Gene3D" id="1.10.260.40">
    <property type="entry name" value="lambda repressor-like DNA-binding domains"/>
    <property type="match status" value="1"/>
</dbReference>
<evidence type="ECO:0000313" key="3">
    <source>
        <dbReference type="Proteomes" id="UP000178646"/>
    </source>
</evidence>
<dbReference type="SMART" id="SM00530">
    <property type="entry name" value="HTH_XRE"/>
    <property type="match status" value="1"/>
</dbReference>
<gene>
    <name evidence="2" type="ORF">A2W59_02620</name>
</gene>
<dbReference type="AlphaFoldDB" id="A0A1G2PM14"/>
<evidence type="ECO:0000259" key="1">
    <source>
        <dbReference type="PROSITE" id="PS50943"/>
    </source>
</evidence>
<dbReference type="SUPFAM" id="SSF47413">
    <property type="entry name" value="lambda repressor-like DNA-binding domains"/>
    <property type="match status" value="1"/>
</dbReference>
<sequence length="104" mass="12327">MVSRFFKKTLKNKKDTDFDVYLKRHLKNKEFKKHYDEFGKQLEIAYQLARLRKEKRMSQIELAKQIGTTQSNIARMESGQQNFTIGTLIKLAEVFKKDLKVSIV</sequence>